<feature type="transmembrane region" description="Helical" evidence="1">
    <location>
        <begin position="138"/>
        <end position="155"/>
    </location>
</feature>
<feature type="transmembrane region" description="Helical" evidence="1">
    <location>
        <begin position="6"/>
        <end position="29"/>
    </location>
</feature>
<dbReference type="KEGG" id="cyn:Cyan7425_0059"/>
<keyword evidence="2" id="KW-0614">Plasmid</keyword>
<keyword evidence="1" id="KW-0472">Membrane</keyword>
<evidence type="ECO:0000313" key="2">
    <source>
        <dbReference type="EMBL" id="ACL47769.1"/>
    </source>
</evidence>
<accession>B8HZC1</accession>
<dbReference type="AlphaFoldDB" id="B8HZC1"/>
<dbReference type="OrthoDB" id="1453741at2"/>
<dbReference type="InterPro" id="IPR013901">
    <property type="entry name" value="Anthrone_oxy"/>
</dbReference>
<evidence type="ECO:0008006" key="3">
    <source>
        <dbReference type="Google" id="ProtNLM"/>
    </source>
</evidence>
<feature type="transmembrane region" description="Helical" evidence="1">
    <location>
        <begin position="82"/>
        <end position="102"/>
    </location>
</feature>
<feature type="transmembrane region" description="Helical" evidence="1">
    <location>
        <begin position="57"/>
        <end position="76"/>
    </location>
</feature>
<gene>
    <name evidence="2" type="ordered locus">Cyan7425_0059</name>
</gene>
<dbReference type="Pfam" id="PF08592">
    <property type="entry name" value="Anthrone_oxy"/>
    <property type="match status" value="1"/>
</dbReference>
<keyword evidence="1" id="KW-0812">Transmembrane</keyword>
<reference evidence="2" key="1">
    <citation type="submission" date="2009-01" db="EMBL/GenBank/DDBJ databases">
        <title>Complete sequence of plasmid2 Cyanothece sp. PCC 7425.</title>
        <authorList>
            <consortium name="US DOE Joint Genome Institute"/>
            <person name="Lucas S."/>
            <person name="Copeland A."/>
            <person name="Lapidus A."/>
            <person name="Glavina del Rio T."/>
            <person name="Dalin E."/>
            <person name="Tice H."/>
            <person name="Bruce D."/>
            <person name="Goodwin L."/>
            <person name="Pitluck S."/>
            <person name="Sims D."/>
            <person name="Meineke L."/>
            <person name="Brettin T."/>
            <person name="Detter J.C."/>
            <person name="Han C."/>
            <person name="Larimer F."/>
            <person name="Land M."/>
            <person name="Hauser L."/>
            <person name="Kyrpides N."/>
            <person name="Ovchinnikova G."/>
            <person name="Liberton M."/>
            <person name="Stoeckel J."/>
            <person name="Banerjee A."/>
            <person name="Singh A."/>
            <person name="Page L."/>
            <person name="Sato H."/>
            <person name="Zhao L."/>
            <person name="Sherman L."/>
            <person name="Pakrasi H."/>
            <person name="Richardson P."/>
        </authorList>
    </citation>
    <scope>NUCLEOTIDE SEQUENCE</scope>
    <source>
        <strain evidence="2">PCC 7425</strain>
        <plasmid evidence="2">pP742502</plasmid>
    </source>
</reference>
<dbReference type="HOGENOM" id="CLU_111152_1_0_3"/>
<geneLocation type="plasmid" evidence="2">
    <name>pP742502</name>
</geneLocation>
<protein>
    <recommendedName>
        <fullName evidence="3">DUF1772 domain-containing protein</fullName>
    </recommendedName>
</protein>
<dbReference type="EMBL" id="CP001346">
    <property type="protein sequence ID" value="ACL47769.1"/>
    <property type="molecule type" value="Genomic_DNA"/>
</dbReference>
<proteinExistence type="predicted"/>
<name>B8HZC1_CYAP4</name>
<keyword evidence="1" id="KW-1133">Transmembrane helix</keyword>
<sequence>MSLAHIALDIAIISTGLFTGLLLTMLWIFQPMLDQLSATEYAEWMQRFLDVARRSPLNIALMFISLLAPIPALFSFYQTANWLAFGQVLIGVITFFIGMFLVSRWFNEPLYDQILGWITEQPPTNWQMARQRWHSLNLIRVCASGSAFLLFLITLS</sequence>
<organism evidence="2">
    <name type="scientific">Cyanothece sp. (strain PCC 7425 / ATCC 29141)</name>
    <dbReference type="NCBI Taxonomy" id="395961"/>
    <lineage>
        <taxon>Bacteria</taxon>
        <taxon>Bacillati</taxon>
        <taxon>Cyanobacteriota</taxon>
        <taxon>Cyanophyceae</taxon>
        <taxon>Gomontiellales</taxon>
        <taxon>Cyanothecaceae</taxon>
        <taxon>Cyanothece</taxon>
    </lineage>
</organism>
<evidence type="ECO:0000256" key="1">
    <source>
        <dbReference type="SAM" id="Phobius"/>
    </source>
</evidence>